<dbReference type="EMBL" id="AUYC01000066">
    <property type="protein sequence ID" value="KZN58913.1"/>
    <property type="molecule type" value="Genomic_DNA"/>
</dbReference>
<name>A0A167I5B4_9GAMM</name>
<dbReference type="PATRIC" id="fig|1365248.3.peg.4716"/>
<comment type="caution">
    <text evidence="1">The sequence shown here is derived from an EMBL/GenBank/DDBJ whole genome shotgun (WGS) entry which is preliminary data.</text>
</comment>
<reference evidence="1 2" key="1">
    <citation type="submission" date="2013-07" db="EMBL/GenBank/DDBJ databases">
        <title>Comparative Genomic and Metabolomic Analysis of Twelve Strains of Pseudoalteromonas luteoviolacea.</title>
        <authorList>
            <person name="Vynne N.G."/>
            <person name="Mansson M."/>
            <person name="Gram L."/>
        </authorList>
    </citation>
    <scope>NUCLEOTIDE SEQUENCE [LARGE SCALE GENOMIC DNA]</scope>
    <source>
        <strain evidence="1 2">CPMOR-1</strain>
    </source>
</reference>
<gene>
    <name evidence="1" type="ORF">N473_26205</name>
</gene>
<proteinExistence type="predicted"/>
<organism evidence="1 2">
    <name type="scientific">Pseudoalteromonas luteoviolacea CPMOR-1</name>
    <dbReference type="NCBI Taxonomy" id="1365248"/>
    <lineage>
        <taxon>Bacteria</taxon>
        <taxon>Pseudomonadati</taxon>
        <taxon>Pseudomonadota</taxon>
        <taxon>Gammaproteobacteria</taxon>
        <taxon>Alteromonadales</taxon>
        <taxon>Pseudoalteromonadaceae</taxon>
        <taxon>Pseudoalteromonas</taxon>
    </lineage>
</organism>
<dbReference type="Proteomes" id="UP000076486">
    <property type="component" value="Unassembled WGS sequence"/>
</dbReference>
<accession>A0A167I5B4</accession>
<evidence type="ECO:0000313" key="2">
    <source>
        <dbReference type="Proteomes" id="UP000076486"/>
    </source>
</evidence>
<protein>
    <submittedName>
        <fullName evidence="1">Uncharacterized protein</fullName>
    </submittedName>
</protein>
<evidence type="ECO:0000313" key="1">
    <source>
        <dbReference type="EMBL" id="KZN58913.1"/>
    </source>
</evidence>
<dbReference type="AlphaFoldDB" id="A0A167I5B4"/>
<sequence length="55" mass="6235">MPVGRPKKSVTASARCEFRVEPERKLIYEARAESQELKLSAWLKALADKDCGLEE</sequence>